<keyword evidence="2 6" id="KW-0812">Transmembrane</keyword>
<dbReference type="KEGG" id="pan:PODANSg5866"/>
<feature type="compositionally biased region" description="Low complexity" evidence="5">
    <location>
        <begin position="219"/>
        <end position="228"/>
    </location>
</feature>
<organism evidence="8">
    <name type="scientific">Podospora anserina (strain S / ATCC MYA-4624 / DSM 980 / FGSC 10383)</name>
    <name type="common">Pleurage anserina</name>
    <dbReference type="NCBI Taxonomy" id="515849"/>
    <lineage>
        <taxon>Eukaryota</taxon>
        <taxon>Fungi</taxon>
        <taxon>Dikarya</taxon>
        <taxon>Ascomycota</taxon>
        <taxon>Pezizomycotina</taxon>
        <taxon>Sordariomycetes</taxon>
        <taxon>Sordariomycetidae</taxon>
        <taxon>Sordariales</taxon>
        <taxon>Podosporaceae</taxon>
        <taxon>Podospora</taxon>
        <taxon>Podospora anserina</taxon>
    </lineage>
</organism>
<sequence>MSTALRKPGREHFPIYPKGFIVLRILQLVVAVIVLGLVAYSIHFLAWDGNAFMLAVAIMTIVTSIYHLVAWFGAPEAFNYWAVLALDILLIVMWLASFSVVAAHIAPWMQYYGSYLYLTSTYEQAWWTGLAAASGMGGLNFALHVISLIIHSIRLHRHRKEGGHSQAGVPFGPKPTVGTVQVPQGQQQQQQQQPVVYQQVPQQQFQQQFQQQPPVYQQPQQQVYQQQPATREKQVCSPQPQQPVPVPQGQFYQQQ</sequence>
<gene>
    <name evidence="8" type="ORF">PODANS_1_11660</name>
</gene>
<reference evidence="8 10" key="1">
    <citation type="journal article" date="2008" name="Genome Biol.">
        <title>The genome sequence of the model ascomycete fungus Podospora anserina.</title>
        <authorList>
            <person name="Espagne E."/>
            <person name="Lespinet O."/>
            <person name="Malagnac F."/>
            <person name="Da Silva C."/>
            <person name="Jaillon O."/>
            <person name="Porcel B.M."/>
            <person name="Couloux A."/>
            <person name="Aury J.-M."/>
            <person name="Segurens B."/>
            <person name="Poulain J."/>
            <person name="Anthouard V."/>
            <person name="Grossetete S."/>
            <person name="Khalili H."/>
            <person name="Coppin E."/>
            <person name="Dequard-Chablat M."/>
            <person name="Picard M."/>
            <person name="Contamine V."/>
            <person name="Arnaise S."/>
            <person name="Bourdais A."/>
            <person name="Berteaux-Lecellier V."/>
            <person name="Gautheret D."/>
            <person name="de Vries R.P."/>
            <person name="Battaglia E."/>
            <person name="Coutinho P.M."/>
            <person name="Danchin E.G.J."/>
            <person name="Henrissat B."/>
            <person name="El Khoury R."/>
            <person name="Sainsard-Chanet A."/>
            <person name="Boivin A."/>
            <person name="Pinan-Lucarre B."/>
            <person name="Sellem C.H."/>
            <person name="Debuchy R."/>
            <person name="Wincker P."/>
            <person name="Weissenbach J."/>
            <person name="Silar P."/>
        </authorList>
    </citation>
    <scope>NUCLEOTIDE SEQUENCE [LARGE SCALE GENOMIC DNA]</scope>
    <source>
        <strain evidence="10">S / ATCC MYA-4624 / DSM 980 / FGSC 10383</strain>
        <strain evidence="8">S mat+</strain>
    </source>
</reference>
<evidence type="ECO:0000256" key="1">
    <source>
        <dbReference type="ARBA" id="ARBA00004141"/>
    </source>
</evidence>
<dbReference type="InterPro" id="IPR008253">
    <property type="entry name" value="Marvel"/>
</dbReference>
<feature type="transmembrane region" description="Helical" evidence="6">
    <location>
        <begin position="21"/>
        <end position="45"/>
    </location>
</feature>
<proteinExistence type="predicted"/>
<evidence type="ECO:0000313" key="10">
    <source>
        <dbReference type="Proteomes" id="UP000001197"/>
    </source>
</evidence>
<evidence type="ECO:0000256" key="3">
    <source>
        <dbReference type="ARBA" id="ARBA00022989"/>
    </source>
</evidence>
<reference evidence="9" key="4">
    <citation type="submission" date="2015-04" db="EMBL/GenBank/DDBJ databases">
        <title>Maintaining two mating types: Structure of the mating type locus and its role in heterokaryosis in Podospora anserina.</title>
        <authorList>
            <person name="Grognet P."/>
            <person name="Bidard F."/>
            <person name="Kuchly C."/>
            <person name="Chan Ho Tong L."/>
            <person name="Coppin E."/>
            <person name="Ait Benkhali J."/>
            <person name="Couloux A."/>
            <person name="Wincker P."/>
            <person name="Debuchy R."/>
            <person name="Silar P."/>
        </authorList>
    </citation>
    <scope>NUCLEOTIDE SEQUENCE</scope>
</reference>
<feature type="transmembrane region" description="Helical" evidence="6">
    <location>
        <begin position="80"/>
        <end position="106"/>
    </location>
</feature>
<feature type="domain" description="MARVEL" evidence="7">
    <location>
        <begin position="21"/>
        <end position="149"/>
    </location>
</feature>
<comment type="subcellular location">
    <subcellularLocation>
        <location evidence="1">Membrane</location>
        <topology evidence="1">Multi-pass membrane protein</topology>
    </subcellularLocation>
</comment>
<reference evidence="8" key="2">
    <citation type="submission" date="2008-07" db="EMBL/GenBank/DDBJ databases">
        <authorList>
            <person name="Genoscope - CEA"/>
        </authorList>
    </citation>
    <scope>NUCLEOTIDE SEQUENCE</scope>
    <source>
        <strain evidence="8">S mat+</strain>
    </source>
</reference>
<dbReference type="GO" id="GO:0016020">
    <property type="term" value="C:membrane"/>
    <property type="evidence" value="ECO:0007669"/>
    <property type="project" value="UniProtKB-SubCell"/>
</dbReference>
<dbReference type="Pfam" id="PF01284">
    <property type="entry name" value="MARVEL"/>
    <property type="match status" value="1"/>
</dbReference>
<evidence type="ECO:0000256" key="2">
    <source>
        <dbReference type="ARBA" id="ARBA00022692"/>
    </source>
</evidence>
<dbReference type="PANTHER" id="PTHR37451">
    <property type="entry name" value="MARVEL DOMAIN"/>
    <property type="match status" value="1"/>
</dbReference>
<evidence type="ECO:0000313" key="8">
    <source>
        <dbReference type="EMBL" id="CAP69504.1"/>
    </source>
</evidence>
<feature type="region of interest" description="Disordered" evidence="5">
    <location>
        <begin position="219"/>
        <end position="255"/>
    </location>
</feature>
<dbReference type="RefSeq" id="XP_001908831.1">
    <property type="nucleotide sequence ID" value="XM_001908796.1"/>
</dbReference>
<dbReference type="eggNOG" id="ENOG502SYWK">
    <property type="taxonomic scope" value="Eukaryota"/>
</dbReference>
<dbReference type="AlphaFoldDB" id="B2AYN0"/>
<accession>B2AYN0</accession>
<keyword evidence="10" id="KW-1185">Reference proteome</keyword>
<dbReference type="OrthoDB" id="5325022at2759"/>
<name>B2AYN0_PODAN</name>
<evidence type="ECO:0000256" key="4">
    <source>
        <dbReference type="ARBA" id="ARBA00023136"/>
    </source>
</evidence>
<dbReference type="Proteomes" id="UP000001197">
    <property type="component" value="Chromosome 1"/>
</dbReference>
<dbReference type="GeneID" id="6192895"/>
<dbReference type="EMBL" id="CU633901">
    <property type="protein sequence ID" value="CAP69504.1"/>
    <property type="molecule type" value="Genomic_DNA"/>
</dbReference>
<dbReference type="FunCoup" id="B2AYN0">
    <property type="interactions" value="12"/>
</dbReference>
<reference evidence="10" key="3">
    <citation type="journal article" date="2014" name="Genetics">
        <title>Maintaining two mating types: Structure of the mating type locus and its role in heterokaryosis in Podospora anserina.</title>
        <authorList>
            <person name="Grognet P."/>
            <person name="Bidard F."/>
            <person name="Kuchly C."/>
            <person name="Tong L.C.H."/>
            <person name="Coppin E."/>
            <person name="Benkhali J.A."/>
            <person name="Couloux A."/>
            <person name="Wincker P."/>
            <person name="Debuchy R."/>
            <person name="Silar P."/>
        </authorList>
    </citation>
    <scope>GENOME REANNOTATION</scope>
    <source>
        <strain evidence="10">S / ATCC MYA-4624 / DSM 980 / FGSC 10383</strain>
    </source>
</reference>
<evidence type="ECO:0000256" key="5">
    <source>
        <dbReference type="SAM" id="MobiDB-lite"/>
    </source>
</evidence>
<dbReference type="PANTHER" id="PTHR37451:SF4">
    <property type="entry name" value="MARVEL DOMAIN-CONTAINING PROTEIN"/>
    <property type="match status" value="1"/>
</dbReference>
<evidence type="ECO:0000256" key="6">
    <source>
        <dbReference type="SAM" id="Phobius"/>
    </source>
</evidence>
<evidence type="ECO:0000313" key="9">
    <source>
        <dbReference type="EMBL" id="CDP23524.1"/>
    </source>
</evidence>
<evidence type="ECO:0000259" key="7">
    <source>
        <dbReference type="Pfam" id="PF01284"/>
    </source>
</evidence>
<dbReference type="STRING" id="515849.B2AYN0"/>
<dbReference type="VEuPathDB" id="FungiDB:PODANS_1_11660"/>
<keyword evidence="4 6" id="KW-0472">Membrane</keyword>
<keyword evidence="3 6" id="KW-1133">Transmembrane helix</keyword>
<feature type="transmembrane region" description="Helical" evidence="6">
    <location>
        <begin position="126"/>
        <end position="150"/>
    </location>
</feature>
<feature type="transmembrane region" description="Helical" evidence="6">
    <location>
        <begin position="51"/>
        <end position="73"/>
    </location>
</feature>
<dbReference type="EMBL" id="FO904936">
    <property type="protein sequence ID" value="CDP23524.1"/>
    <property type="molecule type" value="Genomic_DNA"/>
</dbReference>
<protein>
    <submittedName>
        <fullName evidence="8">Podospora anserina S mat+ genomic DNA chromosome 1, supercontig 2</fullName>
    </submittedName>
</protein>
<dbReference type="HOGENOM" id="CLU_055465_0_0_1"/>